<dbReference type="Pfam" id="PF09346">
    <property type="entry name" value="SMI1_KNR4"/>
    <property type="match status" value="1"/>
</dbReference>
<dbReference type="EMBL" id="PCMW01000111">
    <property type="protein sequence ID" value="PDS22168.1"/>
    <property type="molecule type" value="Genomic_DNA"/>
</dbReference>
<accession>A0A2H3KUS0</accession>
<reference evidence="2 3" key="1">
    <citation type="submission" date="2017-09" db="EMBL/GenBank/DDBJ databases">
        <title>Whole genomes of Flavobacteriaceae.</title>
        <authorList>
            <person name="Stine C."/>
            <person name="Li C."/>
            <person name="Tadesse D."/>
        </authorList>
    </citation>
    <scope>NUCLEOTIDE SEQUENCE [LARGE SCALE GENOMIC DNA]</scope>
    <source>
        <strain evidence="2 3">ATCC 35036</strain>
    </source>
</reference>
<evidence type="ECO:0000313" key="3">
    <source>
        <dbReference type="Proteomes" id="UP000220828"/>
    </source>
</evidence>
<dbReference type="SUPFAM" id="SSF160631">
    <property type="entry name" value="SMI1/KNR4-like"/>
    <property type="match status" value="1"/>
</dbReference>
<comment type="caution">
    <text evidence="2">The sequence shown here is derived from an EMBL/GenBank/DDBJ whole genome shotgun (WGS) entry which is preliminary data.</text>
</comment>
<dbReference type="RefSeq" id="WP_097554853.1">
    <property type="nucleotide sequence ID" value="NZ_PCMW01000111.1"/>
</dbReference>
<dbReference type="PANTHER" id="PTHR47432">
    <property type="entry name" value="CELL WALL ASSEMBLY REGULATOR SMI1"/>
    <property type="match status" value="1"/>
</dbReference>
<protein>
    <submittedName>
        <fullName evidence="2">Molybdenum cofactor biosynthesis protein MoeA</fullName>
    </submittedName>
</protein>
<organism evidence="2 3">
    <name type="scientific">Flavobacterium branchiophilum</name>
    <dbReference type="NCBI Taxonomy" id="55197"/>
    <lineage>
        <taxon>Bacteria</taxon>
        <taxon>Pseudomonadati</taxon>
        <taxon>Bacteroidota</taxon>
        <taxon>Flavobacteriia</taxon>
        <taxon>Flavobacteriales</taxon>
        <taxon>Flavobacteriaceae</taxon>
        <taxon>Flavobacterium</taxon>
    </lineage>
</organism>
<dbReference type="InterPro" id="IPR018958">
    <property type="entry name" value="Knr4/Smi1-like_dom"/>
</dbReference>
<dbReference type="AlphaFoldDB" id="A0A2H3KUS0"/>
<proteinExistence type="predicted"/>
<dbReference type="Gene3D" id="3.40.1580.10">
    <property type="entry name" value="SMI1/KNR4-like"/>
    <property type="match status" value="1"/>
</dbReference>
<dbReference type="PANTHER" id="PTHR47432:SF1">
    <property type="entry name" value="CELL WALL ASSEMBLY REGULATOR SMI1"/>
    <property type="match status" value="1"/>
</dbReference>
<dbReference type="InterPro" id="IPR037883">
    <property type="entry name" value="Knr4/Smi1-like_sf"/>
</dbReference>
<evidence type="ECO:0000259" key="1">
    <source>
        <dbReference type="SMART" id="SM00860"/>
    </source>
</evidence>
<sequence length="194" mass="22518">MTEIWKSIELKLQEIAPDILDNLNDGVTDIEVENLEKIINAKLPTDFVAFYKIHNGQTTGSAGLIECEELLSFERILDEWKVWKDLLDSKDFEDNNGPYTSTPDNGIKNDWWNALWIPISYDGSGNHYCLDLDPTNQGNYGQIIRMWHDDPERSLEATSFKEWITDYKNKLVDGQLVYSEDYFGIIDKEEIDEE</sequence>
<dbReference type="OrthoDB" id="6989522at2"/>
<dbReference type="SMART" id="SM00860">
    <property type="entry name" value="SMI1_KNR4"/>
    <property type="match status" value="1"/>
</dbReference>
<gene>
    <name evidence="2" type="ORF">B0A77_14080</name>
</gene>
<dbReference type="InterPro" id="IPR051873">
    <property type="entry name" value="KNR4/SMI1_regulator"/>
</dbReference>
<name>A0A2H3KUS0_9FLAO</name>
<evidence type="ECO:0000313" key="2">
    <source>
        <dbReference type="EMBL" id="PDS22168.1"/>
    </source>
</evidence>
<feature type="domain" description="Knr4/Smi1-like" evidence="1">
    <location>
        <begin position="26"/>
        <end position="166"/>
    </location>
</feature>
<dbReference type="Proteomes" id="UP000220828">
    <property type="component" value="Unassembled WGS sequence"/>
</dbReference>